<evidence type="ECO:0000256" key="21">
    <source>
        <dbReference type="ARBA" id="ARBA00082169"/>
    </source>
</evidence>
<dbReference type="FunFam" id="2.170.270.10:FF:000019">
    <property type="entry name" value="PR domain zinc finger protein 1"/>
    <property type="match status" value="1"/>
</dbReference>
<dbReference type="STRING" id="32264.T1KM25"/>
<evidence type="ECO:0000256" key="7">
    <source>
        <dbReference type="ARBA" id="ARBA00022691"/>
    </source>
</evidence>
<dbReference type="eggNOG" id="KOG2461">
    <property type="taxonomic scope" value="Eukaryota"/>
</dbReference>
<keyword evidence="6" id="KW-0808">Transferase</keyword>
<keyword evidence="9" id="KW-0677">Repeat</keyword>
<dbReference type="SUPFAM" id="SSF57667">
    <property type="entry name" value="beta-beta-alpha zinc fingers"/>
    <property type="match status" value="3"/>
</dbReference>
<dbReference type="InterPro" id="IPR046341">
    <property type="entry name" value="SET_dom_sf"/>
</dbReference>
<evidence type="ECO:0000256" key="16">
    <source>
        <dbReference type="ARBA" id="ARBA00023163"/>
    </source>
</evidence>
<keyword evidence="16" id="KW-0804">Transcription</keyword>
<feature type="compositionally biased region" description="Low complexity" evidence="23">
    <location>
        <begin position="400"/>
        <end position="416"/>
    </location>
</feature>
<feature type="region of interest" description="Disordered" evidence="23">
    <location>
        <begin position="400"/>
        <end position="427"/>
    </location>
</feature>
<evidence type="ECO:0000256" key="23">
    <source>
        <dbReference type="SAM" id="MobiDB-lite"/>
    </source>
</evidence>
<dbReference type="GO" id="GO:0005634">
    <property type="term" value="C:nucleus"/>
    <property type="evidence" value="ECO:0007669"/>
    <property type="project" value="UniProtKB-SubCell"/>
</dbReference>
<evidence type="ECO:0000259" key="25">
    <source>
        <dbReference type="PROSITE" id="PS50280"/>
    </source>
</evidence>
<feature type="domain" description="C2H2-type" evidence="24">
    <location>
        <begin position="547"/>
        <end position="574"/>
    </location>
</feature>
<dbReference type="InterPro" id="IPR001214">
    <property type="entry name" value="SET_dom"/>
</dbReference>
<dbReference type="PANTHER" id="PTHR16515">
    <property type="entry name" value="PR DOMAIN ZINC FINGER PROTEIN"/>
    <property type="match status" value="1"/>
</dbReference>
<proteinExistence type="predicted"/>
<keyword evidence="2" id="KW-0678">Repressor</keyword>
<dbReference type="FunFam" id="3.30.160.60:FF:000436">
    <property type="entry name" value="PR domain zinc finger protein 4"/>
    <property type="match status" value="1"/>
</dbReference>
<dbReference type="Gene3D" id="2.170.270.10">
    <property type="entry name" value="SET domain"/>
    <property type="match status" value="1"/>
</dbReference>
<evidence type="ECO:0000256" key="12">
    <source>
        <dbReference type="ARBA" id="ARBA00022859"/>
    </source>
</evidence>
<dbReference type="PANTHER" id="PTHR16515:SF59">
    <property type="entry name" value="PR DOMAIN ZINC FINGER PROTEIN 1"/>
    <property type="match status" value="1"/>
</dbReference>
<evidence type="ECO:0000256" key="15">
    <source>
        <dbReference type="ARBA" id="ARBA00023130"/>
    </source>
</evidence>
<feature type="domain" description="SET" evidence="25">
    <location>
        <begin position="83"/>
        <end position="199"/>
    </location>
</feature>
<accession>T1KM25</accession>
<dbReference type="InterPro" id="IPR036236">
    <property type="entry name" value="Znf_C2H2_sf"/>
</dbReference>
<keyword evidence="3" id="KW-1017">Isopeptide bond</keyword>
<keyword evidence="8" id="KW-0479">Metal-binding</keyword>
<evidence type="ECO:0000256" key="2">
    <source>
        <dbReference type="ARBA" id="ARBA00022491"/>
    </source>
</evidence>
<evidence type="ECO:0000256" key="18">
    <source>
        <dbReference type="ARBA" id="ARBA00063130"/>
    </source>
</evidence>
<dbReference type="GO" id="GO:0008276">
    <property type="term" value="F:protein methyltransferase activity"/>
    <property type="evidence" value="ECO:0007669"/>
    <property type="project" value="UniProtKB-ARBA"/>
</dbReference>
<dbReference type="HOGENOM" id="CLU_007033_2_1_1"/>
<keyword evidence="14" id="KW-0238">DNA-binding</keyword>
<dbReference type="PROSITE" id="PS00028">
    <property type="entry name" value="ZINC_FINGER_C2H2_1"/>
    <property type="match status" value="4"/>
</dbReference>
<dbReference type="PIRSF" id="PIRSF013212">
    <property type="entry name" value="PRDM1"/>
    <property type="match status" value="1"/>
</dbReference>
<evidence type="ECO:0000256" key="4">
    <source>
        <dbReference type="ARBA" id="ARBA00022588"/>
    </source>
</evidence>
<keyword evidence="15" id="KW-1064">Adaptive immunity</keyword>
<dbReference type="GO" id="GO:0000978">
    <property type="term" value="F:RNA polymerase II cis-regulatory region sequence-specific DNA binding"/>
    <property type="evidence" value="ECO:0007669"/>
    <property type="project" value="TreeGrafter"/>
</dbReference>
<feature type="region of interest" description="Disordered" evidence="23">
    <location>
        <begin position="459"/>
        <end position="537"/>
    </location>
</feature>
<evidence type="ECO:0000256" key="3">
    <source>
        <dbReference type="ARBA" id="ARBA00022499"/>
    </source>
</evidence>
<keyword evidence="12" id="KW-0391">Immunity</keyword>
<feature type="compositionally biased region" description="Low complexity" evidence="23">
    <location>
        <begin position="476"/>
        <end position="494"/>
    </location>
</feature>
<dbReference type="SMART" id="SM00317">
    <property type="entry name" value="SET"/>
    <property type="match status" value="1"/>
</dbReference>
<evidence type="ECO:0000256" key="22">
    <source>
        <dbReference type="PROSITE-ProRule" id="PRU00042"/>
    </source>
</evidence>
<dbReference type="Proteomes" id="UP000015104">
    <property type="component" value="Unassembled WGS sequence"/>
</dbReference>
<feature type="domain" description="C2H2-type" evidence="24">
    <location>
        <begin position="603"/>
        <end position="630"/>
    </location>
</feature>
<dbReference type="GO" id="GO:0045165">
    <property type="term" value="P:cell fate commitment"/>
    <property type="evidence" value="ECO:0007669"/>
    <property type="project" value="TreeGrafter"/>
</dbReference>
<dbReference type="InterPro" id="IPR016608">
    <property type="entry name" value="PRDM1"/>
</dbReference>
<keyword evidence="17" id="KW-0539">Nucleus</keyword>
<reference evidence="27" key="1">
    <citation type="submission" date="2011-08" db="EMBL/GenBank/DDBJ databases">
        <authorList>
            <person name="Rombauts S."/>
        </authorList>
    </citation>
    <scope>NUCLEOTIDE SEQUENCE</scope>
    <source>
        <strain evidence="27">London</strain>
    </source>
</reference>
<evidence type="ECO:0000256" key="20">
    <source>
        <dbReference type="ARBA" id="ARBA00078797"/>
    </source>
</evidence>
<dbReference type="Pfam" id="PF00096">
    <property type="entry name" value="zf-C2H2"/>
    <property type="match status" value="3"/>
</dbReference>
<feature type="region of interest" description="Disordered" evidence="23">
    <location>
        <begin position="228"/>
        <end position="267"/>
    </location>
</feature>
<keyword evidence="13" id="KW-0805">Transcription regulation</keyword>
<dbReference type="FunFam" id="3.30.160.60:FF:000833">
    <property type="entry name" value="PR domain zinc finger protein"/>
    <property type="match status" value="1"/>
</dbReference>
<dbReference type="AlphaFoldDB" id="T1KM25"/>
<evidence type="ECO:0000313" key="26">
    <source>
        <dbReference type="EnsemblMetazoa" id="tetur15g00080.1"/>
    </source>
</evidence>
<feature type="domain" description="C2H2-type" evidence="24">
    <location>
        <begin position="631"/>
        <end position="658"/>
    </location>
</feature>
<dbReference type="GO" id="GO:0008270">
    <property type="term" value="F:zinc ion binding"/>
    <property type="evidence" value="ECO:0007669"/>
    <property type="project" value="UniProtKB-KW"/>
</dbReference>
<dbReference type="GO" id="GO:0045087">
    <property type="term" value="P:innate immune response"/>
    <property type="evidence" value="ECO:0007669"/>
    <property type="project" value="UniProtKB-KW"/>
</dbReference>
<dbReference type="GO" id="GO:0008170">
    <property type="term" value="F:N-methyltransferase activity"/>
    <property type="evidence" value="ECO:0007669"/>
    <property type="project" value="UniProtKB-ARBA"/>
</dbReference>
<dbReference type="Gene3D" id="3.30.160.60">
    <property type="entry name" value="Classic Zinc Finger"/>
    <property type="match status" value="5"/>
</dbReference>
<dbReference type="GO" id="GO:0002250">
    <property type="term" value="P:adaptive immune response"/>
    <property type="evidence" value="ECO:0007669"/>
    <property type="project" value="UniProtKB-KW"/>
</dbReference>
<dbReference type="InterPro" id="IPR044413">
    <property type="entry name" value="PRDM1_PR-SET"/>
</dbReference>
<keyword evidence="5" id="KW-0489">Methyltransferase</keyword>
<evidence type="ECO:0000256" key="11">
    <source>
        <dbReference type="ARBA" id="ARBA00022833"/>
    </source>
</evidence>
<evidence type="ECO:0000256" key="5">
    <source>
        <dbReference type="ARBA" id="ARBA00022603"/>
    </source>
</evidence>
<dbReference type="PROSITE" id="PS50157">
    <property type="entry name" value="ZINC_FINGER_C2H2_2"/>
    <property type="match status" value="4"/>
</dbReference>
<dbReference type="GO" id="GO:0008757">
    <property type="term" value="F:S-adenosylmethionine-dependent methyltransferase activity"/>
    <property type="evidence" value="ECO:0007669"/>
    <property type="project" value="UniProtKB-ARBA"/>
</dbReference>
<name>T1KM25_TETUR</name>
<evidence type="ECO:0000259" key="24">
    <source>
        <dbReference type="PROSITE" id="PS50157"/>
    </source>
</evidence>
<dbReference type="FunFam" id="3.30.160.60:FF:000211">
    <property type="entry name" value="PR domain zinc finger protein 1"/>
    <property type="match status" value="1"/>
</dbReference>
<dbReference type="GO" id="GO:0001227">
    <property type="term" value="F:DNA-binding transcription repressor activity, RNA polymerase II-specific"/>
    <property type="evidence" value="ECO:0007669"/>
    <property type="project" value="InterPro"/>
</dbReference>
<organism evidence="26 27">
    <name type="scientific">Tetranychus urticae</name>
    <name type="common">Two-spotted spider mite</name>
    <dbReference type="NCBI Taxonomy" id="32264"/>
    <lineage>
        <taxon>Eukaryota</taxon>
        <taxon>Metazoa</taxon>
        <taxon>Ecdysozoa</taxon>
        <taxon>Arthropoda</taxon>
        <taxon>Chelicerata</taxon>
        <taxon>Arachnida</taxon>
        <taxon>Acari</taxon>
        <taxon>Acariformes</taxon>
        <taxon>Trombidiformes</taxon>
        <taxon>Prostigmata</taxon>
        <taxon>Eleutherengona</taxon>
        <taxon>Raphignathae</taxon>
        <taxon>Tetranychoidea</taxon>
        <taxon>Tetranychidae</taxon>
        <taxon>Tetranychus</taxon>
    </lineage>
</organism>
<evidence type="ECO:0000256" key="17">
    <source>
        <dbReference type="ARBA" id="ARBA00023242"/>
    </source>
</evidence>
<dbReference type="Pfam" id="PF12874">
    <property type="entry name" value="zf-met"/>
    <property type="match status" value="1"/>
</dbReference>
<sequence length="723" mass="81198">MKGPNGEGLNLRSDTIYQINSTSITDLLDDHQQAKLRRMEDGAWDLNSISEEEFDTLAVYVVPDLPCDEETTEVNRAKTSLPRNLVLKPSKACNDVLSVWATDYIPRGTRFGPLVGEVYKRDEVPEDANRQYFWRVYRDKNEYDYIDGYNVSKANWMRYVNPAFSSESQNLVACQISNGIYFYTIKPIMPNQELLVWYCREFAQRLNLPSSGELLTCQKLNNKQEYYGGNNAVDGSTRSDEGYHSNGCPDDASTPPEDSSDSDSDNNYVLDFSVKSKRADKDRNKITKLEINNKQLNDKNEFHRFKIKMPRVYNCLDSSIREPVHVNVSQPGHNLYPGYKKNNLQLACNLNLQLHSPDSTEKTDTFSSTSSVASSSSKSFSPTSSSPALLSSLLTLSSTTSLSSPSLTTSSTSPSAPKDRQVNNDFVTSNGSPGFPLYFNNNIDINGVKLATLSPTELNHLNNNNNNSNNHHHHSSNSYLSHLSHLPHLPHLPLLPHPPHHESSSPTSSIATNDGASAGQLSPNSAHGRGYRSLPYPLKKKDGKMHYECNICMKTFGQLSNLKVHLRTHSGERPFKCNVCTKSFTQLAHLQKHHLVHTGEKPHQCDVCKKRFSSTSNLKTHLRLHNGQKPYACDLCPAKFTQFVHLKLHKRSHTNERPYTCSACNKKYISASALRSHWKNTSCQPNEIDDPYIDIENSNSSSSSPINAHISDSIALFESHFHI</sequence>
<dbReference type="EnsemblMetazoa" id="tetur15g00080.1">
    <property type="protein sequence ID" value="tetur15g00080.1"/>
    <property type="gene ID" value="tetur15g00080"/>
</dbReference>
<dbReference type="Pfam" id="PF21549">
    <property type="entry name" value="PRDM2_PR"/>
    <property type="match status" value="1"/>
</dbReference>
<dbReference type="EMBL" id="CAEY01000235">
    <property type="status" value="NOT_ANNOTATED_CDS"/>
    <property type="molecule type" value="Genomic_DNA"/>
</dbReference>
<protein>
    <recommendedName>
        <fullName evidence="19">PR domain zinc finger protein 1</fullName>
    </recommendedName>
    <alternativeName>
        <fullName evidence="20">Beta-interferon gene positive regulatory domain I-binding factor</fullName>
    </alternativeName>
    <alternativeName>
        <fullName evidence="21">PR domain-containing protein 1</fullName>
    </alternativeName>
</protein>
<dbReference type="PROSITE" id="PS50280">
    <property type="entry name" value="SET"/>
    <property type="match status" value="1"/>
</dbReference>
<dbReference type="SUPFAM" id="SSF82199">
    <property type="entry name" value="SET domain"/>
    <property type="match status" value="1"/>
</dbReference>
<feature type="compositionally biased region" description="Low complexity" evidence="23">
    <location>
        <begin position="367"/>
        <end position="385"/>
    </location>
</feature>
<evidence type="ECO:0000256" key="1">
    <source>
        <dbReference type="ARBA" id="ARBA00004123"/>
    </source>
</evidence>
<dbReference type="FunFam" id="3.30.160.60:FF:000748">
    <property type="entry name" value="PR domain zinc finger protein"/>
    <property type="match status" value="1"/>
</dbReference>
<evidence type="ECO:0000256" key="14">
    <source>
        <dbReference type="ARBA" id="ARBA00023125"/>
    </source>
</evidence>
<evidence type="ECO:0000256" key="13">
    <source>
        <dbReference type="ARBA" id="ARBA00023015"/>
    </source>
</evidence>
<dbReference type="SMART" id="SM00355">
    <property type="entry name" value="ZnF_C2H2"/>
    <property type="match status" value="5"/>
</dbReference>
<evidence type="ECO:0000256" key="8">
    <source>
        <dbReference type="ARBA" id="ARBA00022723"/>
    </source>
</evidence>
<dbReference type="FunFam" id="3.30.160.60:FF:000132">
    <property type="entry name" value="PR domain zinc finger protein 1"/>
    <property type="match status" value="1"/>
</dbReference>
<dbReference type="CDD" id="cd19187">
    <property type="entry name" value="PR-SET_PRDM1"/>
    <property type="match status" value="1"/>
</dbReference>
<dbReference type="GO" id="GO:0032259">
    <property type="term" value="P:methylation"/>
    <property type="evidence" value="ECO:0007669"/>
    <property type="project" value="UniProtKB-KW"/>
</dbReference>
<reference evidence="26" key="2">
    <citation type="submission" date="2015-06" db="UniProtKB">
        <authorList>
            <consortium name="EnsemblMetazoa"/>
        </authorList>
    </citation>
    <scope>IDENTIFICATION</scope>
</reference>
<evidence type="ECO:0000256" key="19">
    <source>
        <dbReference type="ARBA" id="ARBA00067594"/>
    </source>
</evidence>
<dbReference type="GO" id="GO:0005737">
    <property type="term" value="C:cytoplasm"/>
    <property type="evidence" value="ECO:0007669"/>
    <property type="project" value="TreeGrafter"/>
</dbReference>
<evidence type="ECO:0000256" key="6">
    <source>
        <dbReference type="ARBA" id="ARBA00022679"/>
    </source>
</evidence>
<keyword evidence="27" id="KW-1185">Reference proteome</keyword>
<dbReference type="InterPro" id="IPR050331">
    <property type="entry name" value="Zinc_finger"/>
</dbReference>
<feature type="domain" description="C2H2-type" evidence="24">
    <location>
        <begin position="575"/>
        <end position="602"/>
    </location>
</feature>
<keyword evidence="10 22" id="KW-0863">Zinc-finger</keyword>
<keyword evidence="11" id="KW-0862">Zinc</keyword>
<comment type="subunit">
    <text evidence="18">Interacts with PRMT5. Interacts with FBXO10. Interacts with FBXO11. Interacts with multiple nuclear sumoylation E3 ligases, including CBX4, PIAS1, PIAS2, PIAS3, PIAS4, PML and RNF4, but not RANBP2. Interacts with LDB1, SMARCD3 and SMARCC1. Interacts with EEIG1; following TNFSF11/RANKL stimulation in bone marrow-derived macrophages, the interaction promotes the binding of PRDM1/BLIMP1 to the gene promoter of IRF8.</text>
</comment>
<feature type="compositionally biased region" description="Polar residues" evidence="23">
    <location>
        <begin position="510"/>
        <end position="525"/>
    </location>
</feature>
<feature type="region of interest" description="Disordered" evidence="23">
    <location>
        <begin position="357"/>
        <end position="385"/>
    </location>
</feature>
<comment type="subcellular location">
    <subcellularLocation>
        <location evidence="1">Nucleus</location>
    </subcellularLocation>
</comment>
<feature type="compositionally biased region" description="Low complexity" evidence="23">
    <location>
        <begin position="459"/>
        <end position="469"/>
    </location>
</feature>
<evidence type="ECO:0000313" key="27">
    <source>
        <dbReference type="Proteomes" id="UP000015104"/>
    </source>
</evidence>
<evidence type="ECO:0000256" key="10">
    <source>
        <dbReference type="ARBA" id="ARBA00022771"/>
    </source>
</evidence>
<dbReference type="InterPro" id="IPR013087">
    <property type="entry name" value="Znf_C2H2_type"/>
</dbReference>
<keyword evidence="4" id="KW-0399">Innate immunity</keyword>
<keyword evidence="7" id="KW-0949">S-adenosyl-L-methionine</keyword>
<evidence type="ECO:0000256" key="9">
    <source>
        <dbReference type="ARBA" id="ARBA00022737"/>
    </source>
</evidence>